<dbReference type="Pfam" id="PF02777">
    <property type="entry name" value="Sod_Fe_C"/>
    <property type="match status" value="1"/>
</dbReference>
<evidence type="ECO:0000256" key="3">
    <source>
        <dbReference type="ARBA" id="ARBA00022723"/>
    </source>
</evidence>
<proteinExistence type="inferred from homology"/>
<gene>
    <name evidence="7" type="ORF">COU33_03410</name>
</gene>
<dbReference type="EC" id="1.15.1.1" evidence="2"/>
<dbReference type="InterPro" id="IPR036314">
    <property type="entry name" value="SOD_C_sf"/>
</dbReference>
<protein>
    <recommendedName>
        <fullName evidence="2">superoxide dismutase</fullName>
        <ecNumber evidence="2">1.15.1.1</ecNumber>
    </recommendedName>
</protein>
<dbReference type="EMBL" id="PFBZ01000148">
    <property type="protein sequence ID" value="PIT86399.1"/>
    <property type="molecule type" value="Genomic_DNA"/>
</dbReference>
<dbReference type="GO" id="GO:0004784">
    <property type="term" value="F:superoxide dismutase activity"/>
    <property type="evidence" value="ECO:0007669"/>
    <property type="project" value="UniProtKB-EC"/>
</dbReference>
<evidence type="ECO:0000256" key="2">
    <source>
        <dbReference type="ARBA" id="ARBA00012682"/>
    </source>
</evidence>
<dbReference type="PANTHER" id="PTHR11404:SF6">
    <property type="entry name" value="SUPEROXIDE DISMUTASE [MN], MITOCHONDRIAL"/>
    <property type="match status" value="1"/>
</dbReference>
<dbReference type="SUPFAM" id="SSF46609">
    <property type="entry name" value="Fe,Mn superoxide dismutase (SOD), N-terminal domain"/>
    <property type="match status" value="1"/>
</dbReference>
<keyword evidence="4" id="KW-0560">Oxidoreductase</keyword>
<accession>A0A2M6W0T6</accession>
<dbReference type="AlphaFoldDB" id="A0A2M6W0T6"/>
<evidence type="ECO:0000256" key="4">
    <source>
        <dbReference type="ARBA" id="ARBA00023002"/>
    </source>
</evidence>
<name>A0A2M6W0T6_9BACT</name>
<keyword evidence="3 5" id="KW-0479">Metal-binding</keyword>
<reference evidence="8" key="1">
    <citation type="submission" date="2017-09" db="EMBL/GenBank/DDBJ databases">
        <title>Depth-based differentiation of microbial function through sediment-hosted aquifers and enrichment of novel symbionts in the deep terrestrial subsurface.</title>
        <authorList>
            <person name="Probst A.J."/>
            <person name="Ladd B."/>
            <person name="Jarett J.K."/>
            <person name="Geller-Mcgrath D.E."/>
            <person name="Sieber C.M.K."/>
            <person name="Emerson J.B."/>
            <person name="Anantharaman K."/>
            <person name="Thomas B.C."/>
            <person name="Malmstrom R."/>
            <person name="Stieglmeier M."/>
            <person name="Klingl A."/>
            <person name="Woyke T."/>
            <person name="Ryan C.M."/>
            <person name="Banfield J.F."/>
        </authorList>
    </citation>
    <scope>NUCLEOTIDE SEQUENCE [LARGE SCALE GENOMIC DNA]</scope>
</reference>
<dbReference type="PIRSF" id="PIRSF000349">
    <property type="entry name" value="SODismutase"/>
    <property type="match status" value="1"/>
</dbReference>
<dbReference type="PANTHER" id="PTHR11404">
    <property type="entry name" value="SUPEROXIDE DISMUTASE 2"/>
    <property type="match status" value="1"/>
</dbReference>
<dbReference type="InterPro" id="IPR019832">
    <property type="entry name" value="Mn/Fe_SOD_C"/>
</dbReference>
<evidence type="ECO:0000259" key="6">
    <source>
        <dbReference type="Pfam" id="PF02777"/>
    </source>
</evidence>
<evidence type="ECO:0000256" key="1">
    <source>
        <dbReference type="ARBA" id="ARBA00008714"/>
    </source>
</evidence>
<feature type="domain" description="Manganese/iron superoxide dismutase C-terminal" evidence="6">
    <location>
        <begin position="90"/>
        <end position="189"/>
    </location>
</feature>
<comment type="caution">
    <text evidence="7">The sequence shown here is derived from an EMBL/GenBank/DDBJ whole genome shotgun (WGS) entry which is preliminary data.</text>
</comment>
<dbReference type="Gene3D" id="3.55.40.20">
    <property type="entry name" value="Iron/manganese superoxide dismutase, C-terminal domain"/>
    <property type="match status" value="1"/>
</dbReference>
<comment type="similarity">
    <text evidence="1">Belongs to the iron/manganese superoxide dismutase family.</text>
</comment>
<dbReference type="InterPro" id="IPR036324">
    <property type="entry name" value="Mn/Fe_SOD_N_sf"/>
</dbReference>
<dbReference type="Proteomes" id="UP000229362">
    <property type="component" value="Unassembled WGS sequence"/>
</dbReference>
<feature type="binding site" evidence="5">
    <location>
        <position position="156"/>
    </location>
    <ligand>
        <name>Mn(2+)</name>
        <dbReference type="ChEBI" id="CHEBI:29035"/>
    </ligand>
</feature>
<sequence length="192" mass="21545">MYTAKEYTPLLGTPGFSDTLLTTHFGLYEGYVKNTNAAVATLQALREAGNFGAEYAEIKRRFGWEFGGMRLHELYFDNLTPHAEEFSAETPLAQALVAQFGSVAAWQKDFVSTGSLRGIGWALLVQDLQTGDVYNIWVNEHDVGHLVGTTPLLIMDVFEHAFVLDYGMKRAEYISAFMHAVHWEVVNNRFVS</sequence>
<dbReference type="SUPFAM" id="SSF54719">
    <property type="entry name" value="Fe,Mn superoxide dismutase (SOD), C-terminal domain"/>
    <property type="match status" value="1"/>
</dbReference>
<dbReference type="InterPro" id="IPR050265">
    <property type="entry name" value="Fe/Mn_Superoxide_Dismutase"/>
</dbReference>
<dbReference type="InterPro" id="IPR001189">
    <property type="entry name" value="Mn/Fe_SOD"/>
</dbReference>
<dbReference type="GO" id="GO:0046872">
    <property type="term" value="F:metal ion binding"/>
    <property type="evidence" value="ECO:0007669"/>
    <property type="project" value="UniProtKB-KW"/>
</dbReference>
<evidence type="ECO:0000256" key="5">
    <source>
        <dbReference type="PIRSR" id="PIRSR000349-1"/>
    </source>
</evidence>
<feature type="binding site" evidence="5">
    <location>
        <position position="72"/>
    </location>
    <ligand>
        <name>Mn(2+)</name>
        <dbReference type="ChEBI" id="CHEBI:29035"/>
    </ligand>
</feature>
<feature type="binding site" evidence="5">
    <location>
        <position position="160"/>
    </location>
    <ligand>
        <name>Mn(2+)</name>
        <dbReference type="ChEBI" id="CHEBI:29035"/>
    </ligand>
</feature>
<feature type="binding site" evidence="5">
    <location>
        <position position="24"/>
    </location>
    <ligand>
        <name>Mn(2+)</name>
        <dbReference type="ChEBI" id="CHEBI:29035"/>
    </ligand>
</feature>
<evidence type="ECO:0000313" key="7">
    <source>
        <dbReference type="EMBL" id="PIT86399.1"/>
    </source>
</evidence>
<organism evidence="7 8">
    <name type="scientific">Candidatus Magasanikbacteria bacterium CG10_big_fil_rev_8_21_14_0_10_43_6</name>
    <dbReference type="NCBI Taxonomy" id="1974650"/>
    <lineage>
        <taxon>Bacteria</taxon>
        <taxon>Candidatus Magasanikiibacteriota</taxon>
    </lineage>
</organism>
<dbReference type="Gene3D" id="1.10.287.990">
    <property type="entry name" value="Fe,Mn superoxide dismutase (SOD) domain"/>
    <property type="match status" value="1"/>
</dbReference>
<evidence type="ECO:0000313" key="8">
    <source>
        <dbReference type="Proteomes" id="UP000229362"/>
    </source>
</evidence>